<dbReference type="GO" id="GO:0005634">
    <property type="term" value="C:nucleus"/>
    <property type="evidence" value="ECO:0007669"/>
    <property type="project" value="TreeGrafter"/>
</dbReference>
<proteinExistence type="predicted"/>
<keyword evidence="2" id="KW-0378">Hydrolase</keyword>
<evidence type="ECO:0008006" key="6">
    <source>
        <dbReference type="Google" id="ProtNLM"/>
    </source>
</evidence>
<protein>
    <recommendedName>
        <fullName evidence="6">3'-5' exonuclease domain-containing protein</fullName>
    </recommendedName>
</protein>
<dbReference type="AlphaFoldDB" id="V4LXU1"/>
<dbReference type="GO" id="GO:0008408">
    <property type="term" value="F:3'-5' exonuclease activity"/>
    <property type="evidence" value="ECO:0007669"/>
    <property type="project" value="TreeGrafter"/>
</dbReference>
<feature type="region of interest" description="Disordered" evidence="3">
    <location>
        <begin position="1"/>
        <end position="21"/>
    </location>
</feature>
<evidence type="ECO:0000313" key="4">
    <source>
        <dbReference type="EMBL" id="ESQ47347.1"/>
    </source>
</evidence>
<dbReference type="Gramene" id="ESQ47347">
    <property type="protein sequence ID" value="ESQ47347"/>
    <property type="gene ID" value="EUTSA_v10028324mg"/>
</dbReference>
<keyword evidence="5" id="KW-1185">Reference proteome</keyword>
<dbReference type="SUPFAM" id="SSF53098">
    <property type="entry name" value="Ribonuclease H-like"/>
    <property type="match status" value="1"/>
</dbReference>
<dbReference type="InterPro" id="IPR012337">
    <property type="entry name" value="RNaseH-like_sf"/>
</dbReference>
<name>V4LXU1_EUTSA</name>
<gene>
    <name evidence="4" type="ORF">EUTSA_v10028324mg</name>
</gene>
<dbReference type="EMBL" id="KI517416">
    <property type="protein sequence ID" value="ESQ47347.1"/>
    <property type="molecule type" value="Genomic_DNA"/>
</dbReference>
<dbReference type="InterPro" id="IPR051132">
    <property type="entry name" value="3-5_Exonuclease_domain"/>
</dbReference>
<dbReference type="KEGG" id="eus:EUTSA_v10028324mg"/>
<sequence length="145" mass="16675">MDTDSYATDSSTESYDSPAESYNPLADTLQLCVGKRCIIIQLTHCDRVPDVLRSFLTDAETTFVGVWNSQDARKLDRSRHHLEIGELLDVRKYVQDSEGNSLRGRSFEEIVETCMGYQGVRLDREISKSDWSVDTLALIRYFRRQ</sequence>
<evidence type="ECO:0000256" key="1">
    <source>
        <dbReference type="ARBA" id="ARBA00022722"/>
    </source>
</evidence>
<dbReference type="GO" id="GO:0005737">
    <property type="term" value="C:cytoplasm"/>
    <property type="evidence" value="ECO:0007669"/>
    <property type="project" value="TreeGrafter"/>
</dbReference>
<organism evidence="4 5">
    <name type="scientific">Eutrema salsugineum</name>
    <name type="common">Saltwater cress</name>
    <name type="synonym">Sisymbrium salsugineum</name>
    <dbReference type="NCBI Taxonomy" id="72664"/>
    <lineage>
        <taxon>Eukaryota</taxon>
        <taxon>Viridiplantae</taxon>
        <taxon>Streptophyta</taxon>
        <taxon>Embryophyta</taxon>
        <taxon>Tracheophyta</taxon>
        <taxon>Spermatophyta</taxon>
        <taxon>Magnoliopsida</taxon>
        <taxon>eudicotyledons</taxon>
        <taxon>Gunneridae</taxon>
        <taxon>Pentapetalae</taxon>
        <taxon>rosids</taxon>
        <taxon>malvids</taxon>
        <taxon>Brassicales</taxon>
        <taxon>Brassicaceae</taxon>
        <taxon>Eutremeae</taxon>
        <taxon>Eutrema</taxon>
    </lineage>
</organism>
<dbReference type="PANTHER" id="PTHR13620:SF59">
    <property type="entry name" value="POLYNUCLEOTIDYL TRANSFERASE, RIBONUCLEASE H-LIKE SUPERFAMILY PROTEIN"/>
    <property type="match status" value="1"/>
</dbReference>
<dbReference type="STRING" id="72664.V4LXU1"/>
<dbReference type="PANTHER" id="PTHR13620">
    <property type="entry name" value="3-5 EXONUCLEASE"/>
    <property type="match status" value="1"/>
</dbReference>
<evidence type="ECO:0000256" key="3">
    <source>
        <dbReference type="SAM" id="MobiDB-lite"/>
    </source>
</evidence>
<dbReference type="GO" id="GO:0003676">
    <property type="term" value="F:nucleic acid binding"/>
    <property type="evidence" value="ECO:0007669"/>
    <property type="project" value="InterPro"/>
</dbReference>
<dbReference type="Proteomes" id="UP000030689">
    <property type="component" value="Unassembled WGS sequence"/>
</dbReference>
<feature type="compositionally biased region" description="Polar residues" evidence="3">
    <location>
        <begin position="1"/>
        <end position="15"/>
    </location>
</feature>
<reference evidence="4 5" key="1">
    <citation type="journal article" date="2013" name="Front. Plant Sci.">
        <title>The Reference Genome of the Halophytic Plant Eutrema salsugineum.</title>
        <authorList>
            <person name="Yang R."/>
            <person name="Jarvis D.E."/>
            <person name="Chen H."/>
            <person name="Beilstein M.A."/>
            <person name="Grimwood J."/>
            <person name="Jenkins J."/>
            <person name="Shu S."/>
            <person name="Prochnik S."/>
            <person name="Xin M."/>
            <person name="Ma C."/>
            <person name="Schmutz J."/>
            <person name="Wing R.A."/>
            <person name="Mitchell-Olds T."/>
            <person name="Schumaker K.S."/>
            <person name="Wang X."/>
        </authorList>
    </citation>
    <scope>NUCLEOTIDE SEQUENCE [LARGE SCALE GENOMIC DNA]</scope>
</reference>
<dbReference type="InterPro" id="IPR036397">
    <property type="entry name" value="RNaseH_sf"/>
</dbReference>
<accession>V4LXU1</accession>
<dbReference type="eggNOG" id="KOG4373">
    <property type="taxonomic scope" value="Eukaryota"/>
</dbReference>
<evidence type="ECO:0000313" key="5">
    <source>
        <dbReference type="Proteomes" id="UP000030689"/>
    </source>
</evidence>
<dbReference type="Gene3D" id="3.30.420.10">
    <property type="entry name" value="Ribonuclease H-like superfamily/Ribonuclease H"/>
    <property type="match status" value="1"/>
</dbReference>
<keyword evidence="1" id="KW-0540">Nuclease</keyword>
<evidence type="ECO:0000256" key="2">
    <source>
        <dbReference type="ARBA" id="ARBA00022801"/>
    </source>
</evidence>